<evidence type="ECO:0000259" key="2">
    <source>
        <dbReference type="PROSITE" id="PS50113"/>
    </source>
</evidence>
<dbReference type="PANTHER" id="PTHR44757">
    <property type="entry name" value="DIGUANYLATE CYCLASE DGCP"/>
    <property type="match status" value="1"/>
</dbReference>
<dbReference type="Gene3D" id="3.30.450.20">
    <property type="entry name" value="PAS domain"/>
    <property type="match status" value="2"/>
</dbReference>
<gene>
    <name evidence="5" type="ORF">QC825_13870</name>
</gene>
<dbReference type="SMART" id="SM00052">
    <property type="entry name" value="EAL"/>
    <property type="match status" value="1"/>
</dbReference>
<dbReference type="CDD" id="cd01948">
    <property type="entry name" value="EAL"/>
    <property type="match status" value="1"/>
</dbReference>
<dbReference type="PANTHER" id="PTHR44757:SF4">
    <property type="entry name" value="DIGUANYLATE CYCLASE DGCE-RELATED"/>
    <property type="match status" value="1"/>
</dbReference>
<dbReference type="EMBL" id="JARWAO010000009">
    <property type="protein sequence ID" value="MDR5897157.1"/>
    <property type="molecule type" value="Genomic_DNA"/>
</dbReference>
<dbReference type="NCBIfam" id="TIGR00254">
    <property type="entry name" value="GGDEF"/>
    <property type="match status" value="1"/>
</dbReference>
<dbReference type="InterPro" id="IPR043128">
    <property type="entry name" value="Rev_trsase/Diguanyl_cyclase"/>
</dbReference>
<protein>
    <submittedName>
        <fullName evidence="5">EAL domain-containing protein</fullName>
    </submittedName>
</protein>
<dbReference type="Gene3D" id="3.20.20.450">
    <property type="entry name" value="EAL domain"/>
    <property type="match status" value="1"/>
</dbReference>
<feature type="domain" description="GGDEF" evidence="4">
    <location>
        <begin position="337"/>
        <end position="470"/>
    </location>
</feature>
<sequence>MHLSPATLVWSLCLVLITVCLGCAALCQMRLRLNASREQRWKAALEGSGCSVWWLNPKDWSIRYTSDAPRALGYEGLGSHLTWAQWLSFVKQDDIARVERALARHIDGRDGCYQCEYQVLNARGDYEWIRAKGSLARFGSTVLVCGTFVRITQEKQFHLERERLISSAQEEKERLKTTLFSIEDAVITVDGNGRIMFMNPAAEQLIGYAFDEVAGADVVDVLKIAPSDSMHPFTRCAERGHMQVMDSPVALKNQFGEQLSVRGKVSPMRSFEGEFAGAVITLQDVTHSTVLQQQLNHSHDHDALTGTLNRAGFERRLKRALKKDPEASEGHEEDVEPVCALIVLDIDRFKLVNDLAGHIAGDRLLCEVAVKLKTLAGDQAMLARLGGDEFGVMRPFKDTFQARQFAESLLESLHEHAFSWQGRLYDASSSMGMVMFTKGSHTVSELLSKADIASHSSKRNGGNRLSVFEPGELAVERHAEEMSVAAEMREALAKERFVLYEQPIRCLNGLHRDHIEVLLRMRDRHGTLIAPGLFIPVAEQYGLMPSVDRWVIREVLIERGASLSGRDVGVSINLSGASLNDPNFPEFLATVLEQTQLPPSSIVFELTETALVNHIDRARELILGLRARGCRIALDDFGSGVSSFSYIQQFEVDIIKIDGAFVKHLLDSPLDRVIVESIQRVADQIKAMTVAEYVESAELYRALSHIGINYAQGYFIQAPVPMPLPGEMVSQITT</sequence>
<dbReference type="InterPro" id="IPR000014">
    <property type="entry name" value="PAS"/>
</dbReference>
<feature type="domain" description="EAL" evidence="3">
    <location>
        <begin position="481"/>
        <end position="733"/>
    </location>
</feature>
<dbReference type="Pfam" id="PF00563">
    <property type="entry name" value="EAL"/>
    <property type="match status" value="1"/>
</dbReference>
<dbReference type="InterPro" id="IPR052155">
    <property type="entry name" value="Biofilm_reg_signaling"/>
</dbReference>
<feature type="domain" description="PAS" evidence="1">
    <location>
        <begin position="171"/>
        <end position="219"/>
    </location>
</feature>
<dbReference type="SMART" id="SM00091">
    <property type="entry name" value="PAS"/>
    <property type="match status" value="1"/>
</dbReference>
<evidence type="ECO:0000313" key="5">
    <source>
        <dbReference type="EMBL" id="MDR5897157.1"/>
    </source>
</evidence>
<name>A0ABU1GYN0_9GAMM</name>
<dbReference type="CDD" id="cd00130">
    <property type="entry name" value="PAS"/>
    <property type="match status" value="1"/>
</dbReference>
<dbReference type="PROSITE" id="PS50883">
    <property type="entry name" value="EAL"/>
    <property type="match status" value="1"/>
</dbReference>
<dbReference type="PROSITE" id="PS50113">
    <property type="entry name" value="PAC"/>
    <property type="match status" value="1"/>
</dbReference>
<dbReference type="InterPro" id="IPR029787">
    <property type="entry name" value="Nucleotide_cyclase"/>
</dbReference>
<keyword evidence="6" id="KW-1185">Reference proteome</keyword>
<dbReference type="SMART" id="SM00267">
    <property type="entry name" value="GGDEF"/>
    <property type="match status" value="1"/>
</dbReference>
<dbReference type="Gene3D" id="3.30.70.270">
    <property type="match status" value="1"/>
</dbReference>
<proteinExistence type="predicted"/>
<dbReference type="NCBIfam" id="TIGR00229">
    <property type="entry name" value="sensory_box"/>
    <property type="match status" value="1"/>
</dbReference>
<dbReference type="Pfam" id="PF08447">
    <property type="entry name" value="PAS_3"/>
    <property type="match status" value="1"/>
</dbReference>
<dbReference type="SUPFAM" id="SSF55785">
    <property type="entry name" value="PYP-like sensor domain (PAS domain)"/>
    <property type="match status" value="2"/>
</dbReference>
<dbReference type="InterPro" id="IPR035965">
    <property type="entry name" value="PAS-like_dom_sf"/>
</dbReference>
<accession>A0ABU1GYN0</accession>
<dbReference type="PROSITE" id="PS50887">
    <property type="entry name" value="GGDEF"/>
    <property type="match status" value="1"/>
</dbReference>
<dbReference type="InterPro" id="IPR035919">
    <property type="entry name" value="EAL_sf"/>
</dbReference>
<dbReference type="InterPro" id="IPR001633">
    <property type="entry name" value="EAL_dom"/>
</dbReference>
<dbReference type="InterPro" id="IPR013767">
    <property type="entry name" value="PAS_fold"/>
</dbReference>
<dbReference type="Proteomes" id="UP001269375">
    <property type="component" value="Unassembled WGS sequence"/>
</dbReference>
<dbReference type="InterPro" id="IPR000700">
    <property type="entry name" value="PAS-assoc_C"/>
</dbReference>
<dbReference type="SUPFAM" id="SSF55073">
    <property type="entry name" value="Nucleotide cyclase"/>
    <property type="match status" value="1"/>
</dbReference>
<feature type="domain" description="PAC" evidence="2">
    <location>
        <begin position="245"/>
        <end position="297"/>
    </location>
</feature>
<organism evidence="5 6">
    <name type="scientific">Larsenimonas suaedae</name>
    <dbReference type="NCBI Taxonomy" id="1851019"/>
    <lineage>
        <taxon>Bacteria</taxon>
        <taxon>Pseudomonadati</taxon>
        <taxon>Pseudomonadota</taxon>
        <taxon>Gammaproteobacteria</taxon>
        <taxon>Oceanospirillales</taxon>
        <taxon>Halomonadaceae</taxon>
        <taxon>Larsenimonas</taxon>
    </lineage>
</organism>
<comment type="caution">
    <text evidence="5">The sequence shown here is derived from an EMBL/GenBank/DDBJ whole genome shotgun (WGS) entry which is preliminary data.</text>
</comment>
<evidence type="ECO:0000313" key="6">
    <source>
        <dbReference type="Proteomes" id="UP001269375"/>
    </source>
</evidence>
<evidence type="ECO:0000259" key="1">
    <source>
        <dbReference type="PROSITE" id="PS50112"/>
    </source>
</evidence>
<dbReference type="PROSITE" id="PS50112">
    <property type="entry name" value="PAS"/>
    <property type="match status" value="1"/>
</dbReference>
<evidence type="ECO:0000259" key="4">
    <source>
        <dbReference type="PROSITE" id="PS50887"/>
    </source>
</evidence>
<dbReference type="CDD" id="cd01949">
    <property type="entry name" value="GGDEF"/>
    <property type="match status" value="1"/>
</dbReference>
<dbReference type="RefSeq" id="WP_251595451.1">
    <property type="nucleotide sequence ID" value="NZ_JAMLJI010000005.1"/>
</dbReference>
<dbReference type="InterPro" id="IPR000160">
    <property type="entry name" value="GGDEF_dom"/>
</dbReference>
<reference evidence="5 6" key="1">
    <citation type="submission" date="2023-04" db="EMBL/GenBank/DDBJ databases">
        <title>A long-awaited taxogenomic arrangement of the family Halomonadaceae.</title>
        <authorList>
            <person name="De La Haba R."/>
            <person name="Chuvochina M."/>
            <person name="Wittouck S."/>
            <person name="Arahal D.R."/>
            <person name="Sanchez-Porro C."/>
            <person name="Hugenholtz P."/>
            <person name="Ventosa A."/>
        </authorList>
    </citation>
    <scope>NUCLEOTIDE SEQUENCE [LARGE SCALE GENOMIC DNA]</scope>
    <source>
        <strain evidence="5 6">DSM 22428</strain>
    </source>
</reference>
<dbReference type="SUPFAM" id="SSF141868">
    <property type="entry name" value="EAL domain-like"/>
    <property type="match status" value="1"/>
</dbReference>
<dbReference type="Pfam" id="PF00990">
    <property type="entry name" value="GGDEF"/>
    <property type="match status" value="1"/>
</dbReference>
<evidence type="ECO:0000259" key="3">
    <source>
        <dbReference type="PROSITE" id="PS50883"/>
    </source>
</evidence>
<dbReference type="InterPro" id="IPR013655">
    <property type="entry name" value="PAS_fold_3"/>
</dbReference>
<dbReference type="Pfam" id="PF00989">
    <property type="entry name" value="PAS"/>
    <property type="match status" value="1"/>
</dbReference>